<dbReference type="SFLD" id="SFLDS00057">
    <property type="entry name" value="Glutaminase/Asparaginase"/>
    <property type="match status" value="1"/>
</dbReference>
<gene>
    <name evidence="8" type="ORF">BXY45_14123</name>
</gene>
<evidence type="ECO:0000256" key="1">
    <source>
        <dbReference type="ARBA" id="ARBA00010518"/>
    </source>
</evidence>
<dbReference type="EC" id="3.5.1.1" evidence="2"/>
<dbReference type="GO" id="GO:0006520">
    <property type="term" value="P:amino acid metabolic process"/>
    <property type="evidence" value="ECO:0007669"/>
    <property type="project" value="InterPro"/>
</dbReference>
<keyword evidence="9" id="KW-1185">Reference proteome</keyword>
<evidence type="ECO:0000313" key="9">
    <source>
        <dbReference type="Proteomes" id="UP000245469"/>
    </source>
</evidence>
<dbReference type="InterPro" id="IPR027474">
    <property type="entry name" value="L-asparaginase_N"/>
</dbReference>
<dbReference type="PROSITE" id="PS51732">
    <property type="entry name" value="ASN_GLN_ASE_3"/>
    <property type="match status" value="1"/>
</dbReference>
<feature type="domain" description="Asparaginase/glutaminase C-terminal" evidence="7">
    <location>
        <begin position="205"/>
        <end position="310"/>
    </location>
</feature>
<dbReference type="PIRSF" id="PIRSF500176">
    <property type="entry name" value="L_ASNase"/>
    <property type="match status" value="1"/>
</dbReference>
<evidence type="ECO:0000259" key="6">
    <source>
        <dbReference type="Pfam" id="PF00710"/>
    </source>
</evidence>
<dbReference type="PRINTS" id="PR00139">
    <property type="entry name" value="ASNGLNASE"/>
</dbReference>
<feature type="binding site" evidence="4">
    <location>
        <begin position="94"/>
        <end position="95"/>
    </location>
    <ligand>
        <name>substrate</name>
    </ligand>
</feature>
<feature type="binding site" evidence="4">
    <location>
        <position position="61"/>
    </location>
    <ligand>
        <name>substrate</name>
    </ligand>
</feature>
<name>A0A315ZNN4_9ACTN</name>
<dbReference type="Pfam" id="PF00710">
    <property type="entry name" value="Asparaginase"/>
    <property type="match status" value="1"/>
</dbReference>
<evidence type="ECO:0000256" key="4">
    <source>
        <dbReference type="PIRSR" id="PIRSR001220-2"/>
    </source>
</evidence>
<feature type="active site" description="O-isoaspartyl threonine intermediate" evidence="3">
    <location>
        <position position="19"/>
    </location>
</feature>
<dbReference type="Pfam" id="PF17763">
    <property type="entry name" value="Asparaginase_C"/>
    <property type="match status" value="1"/>
</dbReference>
<dbReference type="SUPFAM" id="SSF53774">
    <property type="entry name" value="Glutaminase/Asparaginase"/>
    <property type="match status" value="1"/>
</dbReference>
<dbReference type="GO" id="GO:0004067">
    <property type="term" value="F:asparaginase activity"/>
    <property type="evidence" value="ECO:0007669"/>
    <property type="project" value="UniProtKB-UniRule"/>
</dbReference>
<dbReference type="PANTHER" id="PTHR11707:SF28">
    <property type="entry name" value="60 KDA LYSOPHOSPHOLIPASE"/>
    <property type="match status" value="1"/>
</dbReference>
<comment type="similarity">
    <text evidence="1">Belongs to the asparaginase 1 family.</text>
</comment>
<dbReference type="InterPro" id="IPR027473">
    <property type="entry name" value="L-asparaginase_C"/>
</dbReference>
<dbReference type="AlphaFoldDB" id="A0A315ZNN4"/>
<evidence type="ECO:0000256" key="5">
    <source>
        <dbReference type="PROSITE-ProRule" id="PRU10099"/>
    </source>
</evidence>
<dbReference type="EMBL" id="QGDQ01000041">
    <property type="protein sequence ID" value="PWJ47126.1"/>
    <property type="molecule type" value="Genomic_DNA"/>
</dbReference>
<dbReference type="PIRSF" id="PIRSF001220">
    <property type="entry name" value="L-ASNase_gatD"/>
    <property type="match status" value="1"/>
</dbReference>
<feature type="active site" evidence="5">
    <location>
        <position position="19"/>
    </location>
</feature>
<sequence>MTTGADGIPVVAVVTTGGTIASTTGDDGVSRPTLSGEGVLGDAAQRAEVAVRVVEALRVDSSTTTLAQADSIRAAVVQAMADPAVVGAVVVHGTDSLEETGYLLDLHHDDERPLVITGSQRTADAPDSDAPANLRAALAAAADPTHRGRGVLVAFGGALIPVAGTIKRHTSDLAAFAPSAFAPAAVPLPRREALASVPGDVPWPRVDVVAVVPGDDGALLHAALDLGTRGIVLQALGSGNATADVVAAVRRATGAGVPVVLTTRVPDGPVVPSYGDGGGGADLVAAGAVPSGLLRAGQARVLLAVLLRTQRGAVADLPARVAEQFQLRGR</sequence>
<accession>A0A315ZNN4</accession>
<dbReference type="InterPro" id="IPR006034">
    <property type="entry name" value="Asparaginase/glutaminase-like"/>
</dbReference>
<dbReference type="PANTHER" id="PTHR11707">
    <property type="entry name" value="L-ASPARAGINASE"/>
    <property type="match status" value="1"/>
</dbReference>
<feature type="domain" description="L-asparaginase N-terminal" evidence="6">
    <location>
        <begin position="11"/>
        <end position="184"/>
    </location>
</feature>
<dbReference type="InterPro" id="IPR036152">
    <property type="entry name" value="Asp/glu_Ase-like_sf"/>
</dbReference>
<evidence type="ECO:0000259" key="7">
    <source>
        <dbReference type="Pfam" id="PF17763"/>
    </source>
</evidence>
<evidence type="ECO:0000256" key="2">
    <source>
        <dbReference type="ARBA" id="ARBA00012920"/>
    </source>
</evidence>
<proteinExistence type="inferred from homology"/>
<dbReference type="Gene3D" id="3.40.50.40">
    <property type="match status" value="1"/>
</dbReference>
<evidence type="ECO:0000256" key="3">
    <source>
        <dbReference type="PIRSR" id="PIRSR001220-1"/>
    </source>
</evidence>
<dbReference type="SMART" id="SM00870">
    <property type="entry name" value="Asparaginase"/>
    <property type="match status" value="1"/>
</dbReference>
<dbReference type="InterPro" id="IPR020827">
    <property type="entry name" value="Asparaginase/glutaminase_AS1"/>
</dbReference>
<dbReference type="InterPro" id="IPR040919">
    <property type="entry name" value="Asparaginase_C"/>
</dbReference>
<evidence type="ECO:0000313" key="8">
    <source>
        <dbReference type="EMBL" id="PWJ47126.1"/>
    </source>
</evidence>
<dbReference type="Proteomes" id="UP000245469">
    <property type="component" value="Unassembled WGS sequence"/>
</dbReference>
<reference evidence="8 9" key="1">
    <citation type="submission" date="2018-03" db="EMBL/GenBank/DDBJ databases">
        <title>Genomic Encyclopedia of Archaeal and Bacterial Type Strains, Phase II (KMG-II): from individual species to whole genera.</title>
        <authorList>
            <person name="Goeker M."/>
        </authorList>
    </citation>
    <scope>NUCLEOTIDE SEQUENCE [LARGE SCALE GENOMIC DNA]</scope>
    <source>
        <strain evidence="8 9">DSM 44889</strain>
    </source>
</reference>
<comment type="caution">
    <text evidence="8">The sequence shown here is derived from an EMBL/GenBank/DDBJ whole genome shotgun (WGS) entry which is preliminary data.</text>
</comment>
<dbReference type="Gene3D" id="3.40.50.1170">
    <property type="entry name" value="L-asparaginase, N-terminal domain"/>
    <property type="match status" value="1"/>
</dbReference>
<dbReference type="PROSITE" id="PS00144">
    <property type="entry name" value="ASN_GLN_ASE_1"/>
    <property type="match status" value="1"/>
</dbReference>
<protein>
    <recommendedName>
        <fullName evidence="2">asparaginase</fullName>
        <ecNumber evidence="2">3.5.1.1</ecNumber>
    </recommendedName>
</protein>
<organism evidence="8 9">
    <name type="scientific">Quadrisphaera granulorum</name>
    <dbReference type="NCBI Taxonomy" id="317664"/>
    <lineage>
        <taxon>Bacteria</taxon>
        <taxon>Bacillati</taxon>
        <taxon>Actinomycetota</taxon>
        <taxon>Actinomycetes</taxon>
        <taxon>Kineosporiales</taxon>
        <taxon>Kineosporiaceae</taxon>
        <taxon>Quadrisphaera</taxon>
    </lineage>
</organism>
<dbReference type="InterPro" id="IPR037152">
    <property type="entry name" value="L-asparaginase_N_sf"/>
</dbReference>